<evidence type="ECO:0000259" key="14">
    <source>
        <dbReference type="Pfam" id="PF00060"/>
    </source>
</evidence>
<evidence type="ECO:0000256" key="7">
    <source>
        <dbReference type="ARBA" id="ARBA00023065"/>
    </source>
</evidence>
<dbReference type="Gene3D" id="3.40.190.10">
    <property type="entry name" value="Periplasmic binding protein-like II"/>
    <property type="match status" value="1"/>
</dbReference>
<keyword evidence="7" id="KW-0406">Ion transport</keyword>
<dbReference type="InterPro" id="IPR019594">
    <property type="entry name" value="Glu/Gly-bd"/>
</dbReference>
<feature type="transmembrane region" description="Helical" evidence="13">
    <location>
        <begin position="374"/>
        <end position="394"/>
    </location>
</feature>
<feature type="transmembrane region" description="Helical" evidence="13">
    <location>
        <begin position="99"/>
        <end position="128"/>
    </location>
</feature>
<feature type="transmembrane region" description="Helical" evidence="13">
    <location>
        <begin position="173"/>
        <end position="193"/>
    </location>
</feature>
<dbReference type="OrthoDB" id="9997229at2759"/>
<dbReference type="GO" id="GO:0005886">
    <property type="term" value="C:plasma membrane"/>
    <property type="evidence" value="ECO:0007669"/>
    <property type="project" value="UniProtKB-SubCell"/>
</dbReference>
<evidence type="ECO:0000256" key="10">
    <source>
        <dbReference type="ARBA" id="ARBA00023180"/>
    </source>
</evidence>
<keyword evidence="17" id="KW-1185">Reference proteome</keyword>
<dbReference type="EMBL" id="HG805846">
    <property type="protein sequence ID" value="CDW53257.1"/>
    <property type="molecule type" value="Genomic_DNA"/>
</dbReference>
<keyword evidence="9" id="KW-0675">Receptor</keyword>
<dbReference type="PANTHER" id="PTHR42643:SF24">
    <property type="entry name" value="IONOTROPIC RECEPTOR 60A"/>
    <property type="match status" value="1"/>
</dbReference>
<evidence type="ECO:0000256" key="5">
    <source>
        <dbReference type="ARBA" id="ARBA00022692"/>
    </source>
</evidence>
<dbReference type="InterPro" id="IPR052192">
    <property type="entry name" value="Insect_Ionotropic_Sensory_Rcpt"/>
</dbReference>
<evidence type="ECO:0000313" key="17">
    <source>
        <dbReference type="Proteomes" id="UP000030665"/>
    </source>
</evidence>
<evidence type="ECO:0000256" key="9">
    <source>
        <dbReference type="ARBA" id="ARBA00023170"/>
    </source>
</evidence>
<dbReference type="InterPro" id="IPR001320">
    <property type="entry name" value="Iontro_rcpt_C"/>
</dbReference>
<keyword evidence="12" id="KW-0407">Ion channel</keyword>
<protein>
    <submittedName>
        <fullName evidence="16">Lig chan and SBP bac 3 domain containing protein</fullName>
    </submittedName>
</protein>
<evidence type="ECO:0000256" key="1">
    <source>
        <dbReference type="ARBA" id="ARBA00004651"/>
    </source>
</evidence>
<dbReference type="PANTHER" id="PTHR42643">
    <property type="entry name" value="IONOTROPIC RECEPTOR 20A-RELATED"/>
    <property type="match status" value="1"/>
</dbReference>
<name>A0A077YYX9_TRITR</name>
<evidence type="ECO:0000313" key="16">
    <source>
        <dbReference type="EMBL" id="CDW53257.1"/>
    </source>
</evidence>
<keyword evidence="8 13" id="KW-0472">Membrane</keyword>
<keyword evidence="6 13" id="KW-1133">Transmembrane helix</keyword>
<evidence type="ECO:0000256" key="6">
    <source>
        <dbReference type="ARBA" id="ARBA00022989"/>
    </source>
</evidence>
<feature type="domain" description="Ionotropic glutamate receptor C-terminal" evidence="14">
    <location>
        <begin position="110"/>
        <end position="382"/>
    </location>
</feature>
<keyword evidence="3" id="KW-0813">Transport</keyword>
<evidence type="ECO:0000256" key="4">
    <source>
        <dbReference type="ARBA" id="ARBA00022475"/>
    </source>
</evidence>
<proteinExistence type="inferred from homology"/>
<dbReference type="Gene3D" id="1.10.287.70">
    <property type="match status" value="1"/>
</dbReference>
<dbReference type="AlphaFoldDB" id="A0A077YYX9"/>
<sequence>MKPETEWTGMVWDILSDIAKSLNIKYKIVNHSFHGVGEFREGQWTSVIGMLQRKEVDLLGIAIDVRPDRLSVMDYSTPLFESDHGVLIRSPEVFKDNTFVILTAVFSPTAWLMLAAYVVTSGLIFFGICNALKEREEVQYSVVEACWVFFSIVLQQGLSVLPRSLTCRLMVAVWWLMSVTLFALFSGHMLIALSSDTVRYPFYTLEELVDLVRYSGYTVITKNSTTTTISLIQMAFQESLRRLWWEMKVNRKWVNVTSYKKGKNLVINNPKMIFIAQREPLNILSARDCHVTLAPITLLPLWYAIGYRRGFPLATLFSERHGNLITWFIETGYVQKSIQDYRNAMASKLISSACYVQLHKGYETPLNLDELQGIFWLQLLGLSISCIIFILEHVRSRLTVWRERR</sequence>
<evidence type="ECO:0000259" key="15">
    <source>
        <dbReference type="Pfam" id="PF10613"/>
    </source>
</evidence>
<keyword evidence="5 13" id="KW-0812">Transmembrane</keyword>
<reference evidence="16" key="2">
    <citation type="submission" date="2014-03" db="EMBL/GenBank/DDBJ databases">
        <title>The whipworm genome and dual-species transcriptomics of an intimate host-pathogen interaction.</title>
        <authorList>
            <person name="Foth B.J."/>
            <person name="Tsai I.J."/>
            <person name="Reid A.J."/>
            <person name="Bancroft A.J."/>
            <person name="Nichol S."/>
            <person name="Tracey A."/>
            <person name="Holroyd N."/>
            <person name="Cotton J.A."/>
            <person name="Stanley E.J."/>
            <person name="Zarowiecki M."/>
            <person name="Liu J.Z."/>
            <person name="Huckvale T."/>
            <person name="Cooper P.J."/>
            <person name="Grencis R.K."/>
            <person name="Berriman M."/>
        </authorList>
    </citation>
    <scope>NUCLEOTIDE SEQUENCE [LARGE SCALE GENOMIC DNA]</scope>
</reference>
<dbReference type="Pfam" id="PF10613">
    <property type="entry name" value="Lig_chan-Glu_bd"/>
    <property type="match status" value="1"/>
</dbReference>
<comment type="subcellular location">
    <subcellularLocation>
        <location evidence="1">Cell membrane</location>
        <topology evidence="1">Multi-pass membrane protein</topology>
    </subcellularLocation>
</comment>
<dbReference type="Proteomes" id="UP000030665">
    <property type="component" value="Unassembled WGS sequence"/>
</dbReference>
<evidence type="ECO:0000256" key="13">
    <source>
        <dbReference type="SAM" id="Phobius"/>
    </source>
</evidence>
<gene>
    <name evidence="16" type="ORF">TTRE_0000152101</name>
</gene>
<comment type="similarity">
    <text evidence="2">Belongs to the glutamate-gated ion channel (TC 1.A.10.1) family.</text>
</comment>
<reference evidence="16" key="1">
    <citation type="submission" date="2014-01" db="EMBL/GenBank/DDBJ databases">
        <authorList>
            <person name="Aslett M."/>
        </authorList>
    </citation>
    <scope>NUCLEOTIDE SEQUENCE</scope>
</reference>
<dbReference type="GO" id="GO:0050906">
    <property type="term" value="P:detection of stimulus involved in sensory perception"/>
    <property type="evidence" value="ECO:0007669"/>
    <property type="project" value="UniProtKB-ARBA"/>
</dbReference>
<accession>A0A077YYX9</accession>
<keyword evidence="10" id="KW-0325">Glycoprotein</keyword>
<evidence type="ECO:0000256" key="3">
    <source>
        <dbReference type="ARBA" id="ARBA00022448"/>
    </source>
</evidence>
<dbReference type="SUPFAM" id="SSF53850">
    <property type="entry name" value="Periplasmic binding protein-like II"/>
    <property type="match status" value="1"/>
</dbReference>
<keyword evidence="11" id="KW-1071">Ligand-gated ion channel</keyword>
<evidence type="ECO:0000256" key="11">
    <source>
        <dbReference type="ARBA" id="ARBA00023286"/>
    </source>
</evidence>
<dbReference type="GO" id="GO:0015276">
    <property type="term" value="F:ligand-gated monoatomic ion channel activity"/>
    <property type="evidence" value="ECO:0007669"/>
    <property type="project" value="InterPro"/>
</dbReference>
<dbReference type="STRING" id="36087.A0A077YYX9"/>
<keyword evidence="4" id="KW-1003">Cell membrane</keyword>
<evidence type="ECO:0000256" key="2">
    <source>
        <dbReference type="ARBA" id="ARBA00008685"/>
    </source>
</evidence>
<dbReference type="Pfam" id="PF00060">
    <property type="entry name" value="Lig_chan"/>
    <property type="match status" value="1"/>
</dbReference>
<evidence type="ECO:0000256" key="8">
    <source>
        <dbReference type="ARBA" id="ARBA00023136"/>
    </source>
</evidence>
<evidence type="ECO:0000256" key="12">
    <source>
        <dbReference type="ARBA" id="ARBA00023303"/>
    </source>
</evidence>
<feature type="domain" description="Ionotropic glutamate receptor L-glutamate and glycine-binding" evidence="15">
    <location>
        <begin position="5"/>
        <end position="91"/>
    </location>
</feature>
<organism evidence="16 17">
    <name type="scientific">Trichuris trichiura</name>
    <name type="common">Whipworm</name>
    <name type="synonym">Trichocephalus trichiurus</name>
    <dbReference type="NCBI Taxonomy" id="36087"/>
    <lineage>
        <taxon>Eukaryota</taxon>
        <taxon>Metazoa</taxon>
        <taxon>Ecdysozoa</taxon>
        <taxon>Nematoda</taxon>
        <taxon>Enoplea</taxon>
        <taxon>Dorylaimia</taxon>
        <taxon>Trichinellida</taxon>
        <taxon>Trichuridae</taxon>
        <taxon>Trichuris</taxon>
    </lineage>
</organism>